<proteinExistence type="predicted"/>
<keyword evidence="2" id="KW-1185">Reference proteome</keyword>
<name>A0A066RTT2_9GAMM</name>
<protein>
    <submittedName>
        <fullName evidence="1">Uncharacterized protein</fullName>
    </submittedName>
</protein>
<dbReference type="AlphaFoldDB" id="A0A066RTT2"/>
<dbReference type="RefSeq" id="WP_036753278.1">
    <property type="nucleotide sequence ID" value="NZ_JAGSGC010000009.1"/>
</dbReference>
<dbReference type="STRING" id="1654360.EA58_13165"/>
<evidence type="ECO:0000313" key="2">
    <source>
        <dbReference type="Proteomes" id="UP000027192"/>
    </source>
</evidence>
<dbReference type="EMBL" id="JMIB01000026">
    <property type="protein sequence ID" value="KDM91097.1"/>
    <property type="molecule type" value="Genomic_DNA"/>
</dbReference>
<comment type="caution">
    <text evidence="1">The sequence shown here is derived from an EMBL/GenBank/DDBJ whole genome shotgun (WGS) entry which is preliminary data.</text>
</comment>
<sequence>MNSLIKPETPDFTQLKDEDIQQLAARMKQAITQASATSPGILNFAREKAETAATEIRFLLMQHERNLNAGLPDTGSQYYHLVNRKLNRYLAVLIALYRCEPGYILWMADSHPQVLLWVLTSADLESLDEEACAFALLLVDKLPAKQWLQIVTLASSTRVPLVLQSAAISELSQAELAMQALIRRGELTEAFASLCIREGTENVSVLARYQLARMGQEAGINWINEHGDPSKSLFTHLLVRKDKVAWLRRELLPQADALTDVSVYAILNRLPESFELPAFQQDQQAYLKAALAGDPEAVQPIIDAIQIETNDTRLENWVHALTLMLGELLPVRVADLDVKYDGQQAAEILKIWWQNNHGGLTLSPMMRMGSALSYTSSIDALRSQSLPAEFRTWVWKELCLNGGIYVAYDPMSWPERQRRAIYTLSNNTTAAERYNQRIRDAAVGR</sequence>
<gene>
    <name evidence="1" type="ORF">EA58_13165</name>
</gene>
<accession>A0A066RTT2</accession>
<organism evidence="1 2">
    <name type="scientific">Photobacterium galatheae</name>
    <dbReference type="NCBI Taxonomy" id="1654360"/>
    <lineage>
        <taxon>Bacteria</taxon>
        <taxon>Pseudomonadati</taxon>
        <taxon>Pseudomonadota</taxon>
        <taxon>Gammaproteobacteria</taxon>
        <taxon>Vibrionales</taxon>
        <taxon>Vibrionaceae</taxon>
        <taxon>Photobacterium</taxon>
    </lineage>
</organism>
<evidence type="ECO:0000313" key="1">
    <source>
        <dbReference type="EMBL" id="KDM91097.1"/>
    </source>
</evidence>
<dbReference type="OrthoDB" id="5811309at2"/>
<dbReference type="Proteomes" id="UP000027192">
    <property type="component" value="Unassembled WGS sequence"/>
</dbReference>
<reference evidence="1 2" key="1">
    <citation type="submission" date="2014-04" db="EMBL/GenBank/DDBJ databases">
        <title>Draft genome sequence of Photobacterium halotolerans S2753: a solonamide, ngercheumicin and holomycin producer.</title>
        <authorList>
            <person name="Machado H.R."/>
            <person name="Gram L."/>
        </authorList>
    </citation>
    <scope>NUCLEOTIDE SEQUENCE [LARGE SCALE GENOMIC DNA]</scope>
    <source>
        <strain evidence="1 2">S2753</strain>
    </source>
</reference>